<accession>A0AAN6DYH0</accession>
<dbReference type="Proteomes" id="UP001203852">
    <property type="component" value="Unassembled WGS sequence"/>
</dbReference>
<gene>
    <name evidence="1" type="ORF">EDD36DRAFT_485321</name>
</gene>
<reference evidence="1" key="1">
    <citation type="journal article" date="2022" name="bioRxiv">
        <title>Deciphering the potential niche of two novel black yeast fungi from a biological soil crust based on their genomes, phenotypes, and melanin regulation.</title>
        <authorList>
            <consortium name="DOE Joint Genome Institute"/>
            <person name="Carr E.C."/>
            <person name="Barton Q."/>
            <person name="Grambo S."/>
            <person name="Sullivan M."/>
            <person name="Renfro C.M."/>
            <person name="Kuo A."/>
            <person name="Pangilinan J."/>
            <person name="Lipzen A."/>
            <person name="Keymanesh K."/>
            <person name="Savage E."/>
            <person name="Barry K."/>
            <person name="Grigoriev I.V."/>
            <person name="Riekhof W.R."/>
            <person name="Harris S.S."/>
        </authorList>
    </citation>
    <scope>NUCLEOTIDE SEQUENCE</scope>
    <source>
        <strain evidence="1">JF 03-4F</strain>
    </source>
</reference>
<dbReference type="AlphaFoldDB" id="A0AAN6DYH0"/>
<comment type="caution">
    <text evidence="1">The sequence shown here is derived from an EMBL/GenBank/DDBJ whole genome shotgun (WGS) entry which is preliminary data.</text>
</comment>
<evidence type="ECO:0000313" key="2">
    <source>
        <dbReference type="Proteomes" id="UP001203852"/>
    </source>
</evidence>
<name>A0AAN6DYH0_9EURO</name>
<evidence type="ECO:0000313" key="1">
    <source>
        <dbReference type="EMBL" id="KAI1614966.1"/>
    </source>
</evidence>
<keyword evidence="2" id="KW-1185">Reference proteome</keyword>
<sequence length="209" mass="24000">MSDTNTGIVWLVSSSNFVDWHHTFIRSAKDKDVWDLLIGKYKPILTEPDPDDEKYKPQTVTISTEDKDDIRVISEHRHLSLQSTSASGATTASPTSIVLRDNTAFARFQHDHNEYKEGQKTIEAARALIESAVSPFIAALIRNKDDPVEAYKFLQETYKPSESDAYVDLFQERKDTTLRNFNCERWYLRQQGLRDSRGSPGFRWGLPRS</sequence>
<dbReference type="EMBL" id="MU404352">
    <property type="protein sequence ID" value="KAI1614966.1"/>
    <property type="molecule type" value="Genomic_DNA"/>
</dbReference>
<proteinExistence type="predicted"/>
<protein>
    <submittedName>
        <fullName evidence="1">Uncharacterized protein</fullName>
    </submittedName>
</protein>
<organism evidence="1 2">
    <name type="scientific">Exophiala viscosa</name>
    <dbReference type="NCBI Taxonomy" id="2486360"/>
    <lineage>
        <taxon>Eukaryota</taxon>
        <taxon>Fungi</taxon>
        <taxon>Dikarya</taxon>
        <taxon>Ascomycota</taxon>
        <taxon>Pezizomycotina</taxon>
        <taxon>Eurotiomycetes</taxon>
        <taxon>Chaetothyriomycetidae</taxon>
        <taxon>Chaetothyriales</taxon>
        <taxon>Herpotrichiellaceae</taxon>
        <taxon>Exophiala</taxon>
    </lineage>
</organism>